<gene>
    <name evidence="1" type="ORF">GF339_18125</name>
</gene>
<reference evidence="1" key="1">
    <citation type="submission" date="2019-11" db="EMBL/GenBank/DDBJ databases">
        <title>Microbial mats filling the niche in hypersaline microbial mats.</title>
        <authorList>
            <person name="Wong H.L."/>
            <person name="Macleod F.I."/>
            <person name="White R.A. III"/>
            <person name="Burns B.P."/>
        </authorList>
    </citation>
    <scope>NUCLEOTIDE SEQUENCE</scope>
    <source>
        <strain evidence="1">Rbin_158</strain>
    </source>
</reference>
<dbReference type="AlphaFoldDB" id="A0A9D5JY96"/>
<dbReference type="Proteomes" id="UP000649604">
    <property type="component" value="Unassembled WGS sequence"/>
</dbReference>
<protein>
    <submittedName>
        <fullName evidence="1">DUF932 domain-containing protein</fullName>
    </submittedName>
</protein>
<dbReference type="EMBL" id="WJJP01000590">
    <property type="protein sequence ID" value="MBD3326507.1"/>
    <property type="molecule type" value="Genomic_DNA"/>
</dbReference>
<dbReference type="Pfam" id="PF06067">
    <property type="entry name" value="DUF932"/>
    <property type="match status" value="1"/>
</dbReference>
<name>A0A9D5JY96_9BACT</name>
<sequence length="205" mass="23798">MAHHDLVAAIHREIAQRGWQVRGEEYATYRHGFMLFGALTLTWQSTDEFAVALAFRHSNDKQHAIRMVAGVNVFICDNMVLRGEEFLLFRKHTSGLDLEKEVAAALNNYQTEALRLKQNIAWMKTRSIREIEAKVWIHDIFRQRILPMRLFHAVSQTYFDKPKHAETHVPDTIWTLHNAFTTHMKSLPPNTLYSSTIKLGKLFGI</sequence>
<evidence type="ECO:0000313" key="1">
    <source>
        <dbReference type="EMBL" id="MBD3326507.1"/>
    </source>
</evidence>
<evidence type="ECO:0000313" key="2">
    <source>
        <dbReference type="Proteomes" id="UP000649604"/>
    </source>
</evidence>
<organism evidence="1 2">
    <name type="scientific">candidate division KSB3 bacterium</name>
    <dbReference type="NCBI Taxonomy" id="2044937"/>
    <lineage>
        <taxon>Bacteria</taxon>
        <taxon>candidate division KSB3</taxon>
    </lineage>
</organism>
<accession>A0A9D5JY96</accession>
<dbReference type="InterPro" id="IPR026325">
    <property type="entry name" value="DUF932"/>
</dbReference>
<proteinExistence type="predicted"/>
<comment type="caution">
    <text evidence="1">The sequence shown here is derived from an EMBL/GenBank/DDBJ whole genome shotgun (WGS) entry which is preliminary data.</text>
</comment>